<keyword evidence="1" id="KW-1133">Transmembrane helix</keyword>
<proteinExistence type="predicted"/>
<sequence>MDLFILVLSISVTLYVIYSFIFSKTKFWKMMNSAYGCKRSSFFNEKLMTFKEGRFSYSFDGEWKSNNFISMKCDEYNLYIGATFFLDFFIKPVCFPKKVLTYCGIKNYWLGKRYVYRIEGITPTVLIALKMEIKTKG</sequence>
<organism evidence="2 3">
    <name type="scientific">Amphritea pacifica</name>
    <dbReference type="NCBI Taxonomy" id="2811233"/>
    <lineage>
        <taxon>Bacteria</taxon>
        <taxon>Pseudomonadati</taxon>
        <taxon>Pseudomonadota</taxon>
        <taxon>Gammaproteobacteria</taxon>
        <taxon>Oceanospirillales</taxon>
        <taxon>Oceanospirillaceae</taxon>
        <taxon>Amphritea</taxon>
    </lineage>
</organism>
<protein>
    <recommendedName>
        <fullName evidence="4">DUF2953 domain-containing protein</fullName>
    </recommendedName>
</protein>
<feature type="transmembrane region" description="Helical" evidence="1">
    <location>
        <begin position="6"/>
        <end position="23"/>
    </location>
</feature>
<evidence type="ECO:0000256" key="1">
    <source>
        <dbReference type="SAM" id="Phobius"/>
    </source>
</evidence>
<keyword evidence="1" id="KW-0472">Membrane</keyword>
<evidence type="ECO:0000313" key="2">
    <source>
        <dbReference type="EMBL" id="MBN0989881.1"/>
    </source>
</evidence>
<name>A0ABS2WDT9_9GAMM</name>
<dbReference type="EMBL" id="JAFFZP010000069">
    <property type="protein sequence ID" value="MBN0989881.1"/>
    <property type="molecule type" value="Genomic_DNA"/>
</dbReference>
<keyword evidence="3" id="KW-1185">Reference proteome</keyword>
<evidence type="ECO:0000313" key="3">
    <source>
        <dbReference type="Proteomes" id="UP000760472"/>
    </source>
</evidence>
<keyword evidence="1" id="KW-0812">Transmembrane</keyword>
<accession>A0ABS2WDT9</accession>
<dbReference type="RefSeq" id="WP_205214519.1">
    <property type="nucleotide sequence ID" value="NZ_JAFFZP010000069.1"/>
</dbReference>
<comment type="caution">
    <text evidence="2">The sequence shown here is derived from an EMBL/GenBank/DDBJ whole genome shotgun (WGS) entry which is preliminary data.</text>
</comment>
<dbReference type="Proteomes" id="UP000760472">
    <property type="component" value="Unassembled WGS sequence"/>
</dbReference>
<reference evidence="2 3" key="1">
    <citation type="submission" date="2021-02" db="EMBL/GenBank/DDBJ databases">
        <title>A novel species of genus Amphritea isolated from a fishpond in China.</title>
        <authorList>
            <person name="Lu H."/>
        </authorList>
    </citation>
    <scope>NUCLEOTIDE SEQUENCE [LARGE SCALE GENOMIC DNA]</scope>
    <source>
        <strain evidence="2 3">RP18W</strain>
    </source>
</reference>
<evidence type="ECO:0008006" key="4">
    <source>
        <dbReference type="Google" id="ProtNLM"/>
    </source>
</evidence>
<gene>
    <name evidence="2" type="ORF">JW498_21185</name>
</gene>